<accession>A0A1E5R3J6</accession>
<evidence type="ECO:0000256" key="3">
    <source>
        <dbReference type="ARBA" id="ARBA00022776"/>
    </source>
</evidence>
<evidence type="ECO:0000256" key="2">
    <source>
        <dbReference type="ARBA" id="ARBA00022737"/>
    </source>
</evidence>
<sequence>MDNNSVTEDFVFNTNGHSQQIPKTPLNDSKVVNKDGIGSSSAHRYKRHLVNRLSSTKKSTNTASNMRRFSFHNSGGKLSQKVKNYSKGWSHHKHSPLSTNANSMVSDDILKYAKSDSPFKYKENLNDLFITKQGNSYSKMTNDEQFIVDMRHMRANAVEQRRYDTAHFYNDSLCAFLKDKFSLDGIKDNVYYLMDFYEMLNIFYMANEYQKAVEVFQEQSDIAYLLKDHPLSIYTFCLCLYELENYQQIIAYLGEGNEETDFIDLQLDILNKEMNNNNKENKAENTEMVDNERIEYAGIGFYYDMLSRLKTDMLLLRGKVLLKKNQIEGAKRELRKSVFADPANYESFKLLVNSHIMTKAEILDFYNEIPFSQIVGSKKIVELIKANYYKMISYDYIKQEDFNNEVAVVDDDDCDEEEAIGSFFEDSEMHNDNNNMNDNHANLYLKNNHLLMTKEFQINIIKRMFNQCSYSDCIVRCEAYMNGAYDPYNEDVLTYYLTSLFEVGNKTKISTLLNTLILKFPSSWMTEFAAGTRQLLFKNFLSARKHFAKATVLNPSSLASLIAYGHTFVGELDFDQAIVVYSTATTLFPGSHIPLMFLGMQYLIKRNLSTSESYLKMALMINSTDPLLLNELGVINYQRGNYTEAKKFFKKASDVISKIRNNTILTEYGMEESNFHANSKIWSGIFVNLGHTYRKLNQLEKALMCFEAVSVTTKLNTNTLTSMALVSLKLMKLDRCIEYLHKALDVNPENTMASDLLEKAMELNVEETGL</sequence>
<keyword evidence="5 7" id="KW-0802">TPR repeat</keyword>
<dbReference type="GO" id="GO:0016567">
    <property type="term" value="P:protein ubiquitination"/>
    <property type="evidence" value="ECO:0007669"/>
    <property type="project" value="TreeGrafter"/>
</dbReference>
<dbReference type="InterPro" id="IPR011990">
    <property type="entry name" value="TPR-like_helical_dom_sf"/>
</dbReference>
<keyword evidence="2" id="KW-0677">Repeat</keyword>
<dbReference type="GO" id="GO:0005680">
    <property type="term" value="C:anaphase-promoting complex"/>
    <property type="evidence" value="ECO:0007669"/>
    <property type="project" value="TreeGrafter"/>
</dbReference>
<organism evidence="8 9">
    <name type="scientific">Hanseniaspora opuntiae</name>
    <dbReference type="NCBI Taxonomy" id="211096"/>
    <lineage>
        <taxon>Eukaryota</taxon>
        <taxon>Fungi</taxon>
        <taxon>Dikarya</taxon>
        <taxon>Ascomycota</taxon>
        <taxon>Saccharomycotina</taxon>
        <taxon>Saccharomycetes</taxon>
        <taxon>Saccharomycodales</taxon>
        <taxon>Saccharomycodaceae</taxon>
        <taxon>Hanseniaspora</taxon>
    </lineage>
</organism>
<reference evidence="9" key="1">
    <citation type="journal article" date="2016" name="Genome Announc.">
        <title>Genome sequences of three species of Hanseniaspora isolated from spontaneous wine fermentations.</title>
        <authorList>
            <person name="Sternes P.R."/>
            <person name="Lee D."/>
            <person name="Kutyna D.R."/>
            <person name="Borneman A.R."/>
        </authorList>
    </citation>
    <scope>NUCLEOTIDE SEQUENCE [LARGE SCALE GENOMIC DNA]</scope>
    <source>
        <strain evidence="9">AWRI3578</strain>
    </source>
</reference>
<dbReference type="GO" id="GO:0051301">
    <property type="term" value="P:cell division"/>
    <property type="evidence" value="ECO:0007669"/>
    <property type="project" value="UniProtKB-KW"/>
</dbReference>
<keyword evidence="9" id="KW-1185">Reference proteome</keyword>
<dbReference type="OrthoDB" id="10006270at2759"/>
<dbReference type="PROSITE" id="PS50005">
    <property type="entry name" value="TPR"/>
    <property type="match status" value="1"/>
</dbReference>
<evidence type="ECO:0000256" key="1">
    <source>
        <dbReference type="ARBA" id="ARBA00022618"/>
    </source>
</evidence>
<dbReference type="Pfam" id="PF13181">
    <property type="entry name" value="TPR_8"/>
    <property type="match status" value="2"/>
</dbReference>
<dbReference type="GO" id="GO:0005737">
    <property type="term" value="C:cytoplasm"/>
    <property type="evidence" value="ECO:0007669"/>
    <property type="project" value="TreeGrafter"/>
</dbReference>
<keyword evidence="1" id="KW-0132">Cell division</keyword>
<dbReference type="Gene3D" id="1.25.40.10">
    <property type="entry name" value="Tetratricopeptide repeat domain"/>
    <property type="match status" value="1"/>
</dbReference>
<dbReference type="EMBL" id="LPNL01000009">
    <property type="protein sequence ID" value="OEJ81486.1"/>
    <property type="molecule type" value="Genomic_DNA"/>
</dbReference>
<evidence type="ECO:0000256" key="5">
    <source>
        <dbReference type="ARBA" id="ARBA00022803"/>
    </source>
</evidence>
<evidence type="ECO:0000256" key="4">
    <source>
        <dbReference type="ARBA" id="ARBA00022786"/>
    </source>
</evidence>
<keyword evidence="3" id="KW-0498">Mitosis</keyword>
<dbReference type="PANTHER" id="PTHR12558">
    <property type="entry name" value="CELL DIVISION CYCLE 16,23,27"/>
    <property type="match status" value="1"/>
</dbReference>
<dbReference type="GO" id="GO:0031145">
    <property type="term" value="P:anaphase-promoting complex-dependent catabolic process"/>
    <property type="evidence" value="ECO:0007669"/>
    <property type="project" value="TreeGrafter"/>
</dbReference>
<dbReference type="Proteomes" id="UP000095605">
    <property type="component" value="Unassembled WGS sequence"/>
</dbReference>
<keyword evidence="6" id="KW-0131">Cell cycle</keyword>
<dbReference type="InterPro" id="IPR019734">
    <property type="entry name" value="TPR_rpt"/>
</dbReference>
<evidence type="ECO:0000313" key="9">
    <source>
        <dbReference type="Proteomes" id="UP000095605"/>
    </source>
</evidence>
<keyword evidence="4" id="KW-0833">Ubl conjugation pathway</keyword>
<dbReference type="AlphaFoldDB" id="A0A1E5R3J6"/>
<dbReference type="SMART" id="SM00028">
    <property type="entry name" value="TPR"/>
    <property type="match status" value="6"/>
</dbReference>
<protein>
    <submittedName>
        <fullName evidence="8">Anaphase-promoting complex subunit CDC16</fullName>
    </submittedName>
</protein>
<name>A0A1E5R3J6_9ASCO</name>
<comment type="caution">
    <text evidence="8">The sequence shown here is derived from an EMBL/GenBank/DDBJ whole genome shotgun (WGS) entry which is preliminary data.</text>
</comment>
<dbReference type="SUPFAM" id="SSF48452">
    <property type="entry name" value="TPR-like"/>
    <property type="match status" value="1"/>
</dbReference>
<evidence type="ECO:0000313" key="8">
    <source>
        <dbReference type="EMBL" id="OEJ81486.1"/>
    </source>
</evidence>
<gene>
    <name evidence="8" type="ORF">AWRI3578_g4150</name>
</gene>
<dbReference type="GO" id="GO:0045842">
    <property type="term" value="P:positive regulation of mitotic metaphase/anaphase transition"/>
    <property type="evidence" value="ECO:0007669"/>
    <property type="project" value="TreeGrafter"/>
</dbReference>
<proteinExistence type="predicted"/>
<feature type="repeat" description="TPR" evidence="7">
    <location>
        <begin position="717"/>
        <end position="750"/>
    </location>
</feature>
<dbReference type="PANTHER" id="PTHR12558:SF9">
    <property type="entry name" value="CELL DIVISION CYCLE PROTEIN 16 HOMOLOG"/>
    <property type="match status" value="1"/>
</dbReference>
<evidence type="ECO:0000256" key="7">
    <source>
        <dbReference type="PROSITE-ProRule" id="PRU00339"/>
    </source>
</evidence>
<evidence type="ECO:0000256" key="6">
    <source>
        <dbReference type="ARBA" id="ARBA00023306"/>
    </source>
</evidence>